<comment type="caution">
    <text evidence="6">The sequence shown here is derived from an EMBL/GenBank/DDBJ whole genome shotgun (WGS) entry which is preliminary data.</text>
</comment>
<dbReference type="PANTHER" id="PTHR30346">
    <property type="entry name" value="TRANSCRIPTIONAL DUAL REGULATOR HCAR-RELATED"/>
    <property type="match status" value="1"/>
</dbReference>
<dbReference type="PANTHER" id="PTHR30346:SF29">
    <property type="entry name" value="LYSR SUBSTRATE-BINDING"/>
    <property type="match status" value="1"/>
</dbReference>
<dbReference type="Gene3D" id="3.40.190.10">
    <property type="entry name" value="Periplasmic binding protein-like II"/>
    <property type="match status" value="2"/>
</dbReference>
<protein>
    <submittedName>
        <fullName evidence="6">LysR family transcriptional regulator</fullName>
    </submittedName>
</protein>
<dbReference type="SUPFAM" id="SSF53850">
    <property type="entry name" value="Periplasmic binding protein-like II"/>
    <property type="match status" value="1"/>
</dbReference>
<dbReference type="EMBL" id="BAAAOH010000001">
    <property type="protein sequence ID" value="GAA1976859.1"/>
    <property type="molecule type" value="Genomic_DNA"/>
</dbReference>
<evidence type="ECO:0000256" key="2">
    <source>
        <dbReference type="ARBA" id="ARBA00023015"/>
    </source>
</evidence>
<dbReference type="Proteomes" id="UP001500326">
    <property type="component" value="Unassembled WGS sequence"/>
</dbReference>
<keyword evidence="4" id="KW-0804">Transcription</keyword>
<accession>A0ABN2RXW8</accession>
<dbReference type="RefSeq" id="WP_344058608.1">
    <property type="nucleotide sequence ID" value="NZ_BAAAOH010000001.1"/>
</dbReference>
<dbReference type="SUPFAM" id="SSF46785">
    <property type="entry name" value="Winged helix' DNA-binding domain"/>
    <property type="match status" value="1"/>
</dbReference>
<dbReference type="Pfam" id="PF03466">
    <property type="entry name" value="LysR_substrate"/>
    <property type="match status" value="1"/>
</dbReference>
<dbReference type="InterPro" id="IPR005119">
    <property type="entry name" value="LysR_subst-bd"/>
</dbReference>
<evidence type="ECO:0000313" key="6">
    <source>
        <dbReference type="EMBL" id="GAA1976859.1"/>
    </source>
</evidence>
<keyword evidence="3" id="KW-0238">DNA-binding</keyword>
<evidence type="ECO:0000256" key="3">
    <source>
        <dbReference type="ARBA" id="ARBA00023125"/>
    </source>
</evidence>
<dbReference type="Gene3D" id="1.10.10.10">
    <property type="entry name" value="Winged helix-like DNA-binding domain superfamily/Winged helix DNA-binding domain"/>
    <property type="match status" value="1"/>
</dbReference>
<keyword evidence="7" id="KW-1185">Reference proteome</keyword>
<feature type="domain" description="HTH lysR-type" evidence="5">
    <location>
        <begin position="2"/>
        <end position="59"/>
    </location>
</feature>
<dbReference type="PROSITE" id="PS50931">
    <property type="entry name" value="HTH_LYSR"/>
    <property type="match status" value="1"/>
</dbReference>
<evidence type="ECO:0000256" key="4">
    <source>
        <dbReference type="ARBA" id="ARBA00023163"/>
    </source>
</evidence>
<sequence length="307" mass="32738">MIDVRKLRMLAALDRLGTLAAVAEELRLTAPGISMQLSALERELGVALTERQGRRLVLTPAGKLLAAHGRVLVDRLSLAELEVTALRLGEVGSYRVAAFPSAARTFVADAWRRLLAEGAGVSLTLTTPEPEDALAALTTGETDLAVVHSYSNVPRDIPDGVALHAIVTEPVWLAMRADDPLGAPAVDLAELANRPWITPTPDLTCFEMTERACGLAGFRPRIVAQSMDFQVQLELVAAGVGVALVPDLTVAALPREVVLVRPAQALSRRIHAAQRSSTHGDPGVARLVEAFRVAATGRVRQDTSLPD</sequence>
<comment type="similarity">
    <text evidence="1">Belongs to the LysR transcriptional regulatory family.</text>
</comment>
<organism evidence="6 7">
    <name type="scientific">Microbacterium pumilum</name>
    <dbReference type="NCBI Taxonomy" id="344165"/>
    <lineage>
        <taxon>Bacteria</taxon>
        <taxon>Bacillati</taxon>
        <taxon>Actinomycetota</taxon>
        <taxon>Actinomycetes</taxon>
        <taxon>Micrococcales</taxon>
        <taxon>Microbacteriaceae</taxon>
        <taxon>Microbacterium</taxon>
    </lineage>
</organism>
<proteinExistence type="inferred from homology"/>
<keyword evidence="2" id="KW-0805">Transcription regulation</keyword>
<evidence type="ECO:0000259" key="5">
    <source>
        <dbReference type="PROSITE" id="PS50931"/>
    </source>
</evidence>
<evidence type="ECO:0000256" key="1">
    <source>
        <dbReference type="ARBA" id="ARBA00009437"/>
    </source>
</evidence>
<dbReference type="Pfam" id="PF00126">
    <property type="entry name" value="HTH_1"/>
    <property type="match status" value="1"/>
</dbReference>
<dbReference type="InterPro" id="IPR036390">
    <property type="entry name" value="WH_DNA-bd_sf"/>
</dbReference>
<gene>
    <name evidence="6" type="ORF">GCM10009777_07290</name>
</gene>
<name>A0ABN2RXW8_9MICO</name>
<dbReference type="InterPro" id="IPR036388">
    <property type="entry name" value="WH-like_DNA-bd_sf"/>
</dbReference>
<evidence type="ECO:0000313" key="7">
    <source>
        <dbReference type="Proteomes" id="UP001500326"/>
    </source>
</evidence>
<dbReference type="InterPro" id="IPR000847">
    <property type="entry name" value="LysR_HTH_N"/>
</dbReference>
<reference evidence="6 7" key="1">
    <citation type="journal article" date="2019" name="Int. J. Syst. Evol. Microbiol.">
        <title>The Global Catalogue of Microorganisms (GCM) 10K type strain sequencing project: providing services to taxonomists for standard genome sequencing and annotation.</title>
        <authorList>
            <consortium name="The Broad Institute Genomics Platform"/>
            <consortium name="The Broad Institute Genome Sequencing Center for Infectious Disease"/>
            <person name="Wu L."/>
            <person name="Ma J."/>
        </authorList>
    </citation>
    <scope>NUCLEOTIDE SEQUENCE [LARGE SCALE GENOMIC DNA]</scope>
    <source>
        <strain evidence="6 7">JCM 14902</strain>
    </source>
</reference>
<dbReference type="CDD" id="cd08423">
    <property type="entry name" value="PBP2_LTTR_like_6"/>
    <property type="match status" value="1"/>
</dbReference>